<reference evidence="1" key="2">
    <citation type="submission" date="2013-04" db="UniProtKB">
        <authorList>
            <consortium name="EnsemblPlants"/>
        </authorList>
    </citation>
    <scope>IDENTIFICATION</scope>
</reference>
<name>J3LY70_ORYBR</name>
<sequence length="74" mass="8622">MSVPIPLTTHHDHILQVLHRKRNSTVELIPSTDQFKLHWHHLSSSFGTRICKEFKQDMLESGWGLASHERHLST</sequence>
<reference evidence="1" key="1">
    <citation type="journal article" date="2013" name="Nat. Commun.">
        <title>Whole-genome sequencing of Oryza brachyantha reveals mechanisms underlying Oryza genome evolution.</title>
        <authorList>
            <person name="Chen J."/>
            <person name="Huang Q."/>
            <person name="Gao D."/>
            <person name="Wang J."/>
            <person name="Lang Y."/>
            <person name="Liu T."/>
            <person name="Li B."/>
            <person name="Bai Z."/>
            <person name="Luis Goicoechea J."/>
            <person name="Liang C."/>
            <person name="Chen C."/>
            <person name="Zhang W."/>
            <person name="Sun S."/>
            <person name="Liao Y."/>
            <person name="Zhang X."/>
            <person name="Yang L."/>
            <person name="Song C."/>
            <person name="Wang M."/>
            <person name="Shi J."/>
            <person name="Liu G."/>
            <person name="Liu J."/>
            <person name="Zhou H."/>
            <person name="Zhou W."/>
            <person name="Yu Q."/>
            <person name="An N."/>
            <person name="Chen Y."/>
            <person name="Cai Q."/>
            <person name="Wang B."/>
            <person name="Liu B."/>
            <person name="Min J."/>
            <person name="Huang Y."/>
            <person name="Wu H."/>
            <person name="Li Z."/>
            <person name="Zhang Y."/>
            <person name="Yin Y."/>
            <person name="Song W."/>
            <person name="Jiang J."/>
            <person name="Jackson S.A."/>
            <person name="Wing R.A."/>
            <person name="Wang J."/>
            <person name="Chen M."/>
        </authorList>
    </citation>
    <scope>NUCLEOTIDE SEQUENCE [LARGE SCALE GENOMIC DNA]</scope>
    <source>
        <strain evidence="1">cv. IRGC 101232</strain>
    </source>
</reference>
<proteinExistence type="predicted"/>
<dbReference type="EnsemblPlants" id="OB04G20950.1">
    <property type="protein sequence ID" value="OB04G20950.1"/>
    <property type="gene ID" value="OB04G20950"/>
</dbReference>
<dbReference type="AlphaFoldDB" id="J3LY70"/>
<evidence type="ECO:0000313" key="1">
    <source>
        <dbReference type="EnsemblPlants" id="OB04G20950.1"/>
    </source>
</evidence>
<dbReference type="Proteomes" id="UP000006038">
    <property type="component" value="Chromosome 4"/>
</dbReference>
<organism evidence="1">
    <name type="scientific">Oryza brachyantha</name>
    <name type="common">malo sina</name>
    <dbReference type="NCBI Taxonomy" id="4533"/>
    <lineage>
        <taxon>Eukaryota</taxon>
        <taxon>Viridiplantae</taxon>
        <taxon>Streptophyta</taxon>
        <taxon>Embryophyta</taxon>
        <taxon>Tracheophyta</taxon>
        <taxon>Spermatophyta</taxon>
        <taxon>Magnoliopsida</taxon>
        <taxon>Liliopsida</taxon>
        <taxon>Poales</taxon>
        <taxon>Poaceae</taxon>
        <taxon>BOP clade</taxon>
        <taxon>Oryzoideae</taxon>
        <taxon>Oryzeae</taxon>
        <taxon>Oryzinae</taxon>
        <taxon>Oryza</taxon>
    </lineage>
</organism>
<protein>
    <submittedName>
        <fullName evidence="1">Uncharacterized protein</fullName>
    </submittedName>
</protein>
<dbReference type="Gramene" id="OB04G20950.1">
    <property type="protein sequence ID" value="OB04G20950.1"/>
    <property type="gene ID" value="OB04G20950"/>
</dbReference>
<evidence type="ECO:0000313" key="2">
    <source>
        <dbReference type="Proteomes" id="UP000006038"/>
    </source>
</evidence>
<dbReference type="HOGENOM" id="CLU_2691690_0_0_1"/>
<keyword evidence="2" id="KW-1185">Reference proteome</keyword>
<accession>J3LY70</accession>